<feature type="region of interest" description="Disordered" evidence="1">
    <location>
        <begin position="146"/>
        <end position="204"/>
    </location>
</feature>
<organism evidence="2 3">
    <name type="scientific">Clohesyomyces aquaticus</name>
    <dbReference type="NCBI Taxonomy" id="1231657"/>
    <lineage>
        <taxon>Eukaryota</taxon>
        <taxon>Fungi</taxon>
        <taxon>Dikarya</taxon>
        <taxon>Ascomycota</taxon>
        <taxon>Pezizomycotina</taxon>
        <taxon>Dothideomycetes</taxon>
        <taxon>Pleosporomycetidae</taxon>
        <taxon>Pleosporales</taxon>
        <taxon>Lindgomycetaceae</taxon>
        <taxon>Clohesyomyces</taxon>
    </lineage>
</organism>
<evidence type="ECO:0000313" key="2">
    <source>
        <dbReference type="EMBL" id="ORY18816.1"/>
    </source>
</evidence>
<feature type="compositionally biased region" description="Basic and acidic residues" evidence="1">
    <location>
        <begin position="191"/>
        <end position="204"/>
    </location>
</feature>
<feature type="region of interest" description="Disordered" evidence="1">
    <location>
        <begin position="61"/>
        <end position="80"/>
    </location>
</feature>
<evidence type="ECO:0000256" key="1">
    <source>
        <dbReference type="SAM" id="MobiDB-lite"/>
    </source>
</evidence>
<dbReference type="EMBL" id="MCFA01000005">
    <property type="protein sequence ID" value="ORY18816.1"/>
    <property type="molecule type" value="Genomic_DNA"/>
</dbReference>
<comment type="caution">
    <text evidence="2">The sequence shown here is derived from an EMBL/GenBank/DDBJ whole genome shotgun (WGS) entry which is preliminary data.</text>
</comment>
<proteinExistence type="predicted"/>
<accession>A0A1Y2A8H3</accession>
<keyword evidence="3" id="KW-1185">Reference proteome</keyword>
<dbReference type="Proteomes" id="UP000193144">
    <property type="component" value="Unassembled WGS sequence"/>
</dbReference>
<evidence type="ECO:0000313" key="3">
    <source>
        <dbReference type="Proteomes" id="UP000193144"/>
    </source>
</evidence>
<feature type="compositionally biased region" description="Polar residues" evidence="1">
    <location>
        <begin position="147"/>
        <end position="160"/>
    </location>
</feature>
<gene>
    <name evidence="2" type="ORF">BCR34DRAFT_650841</name>
</gene>
<reference evidence="2 3" key="1">
    <citation type="submission" date="2016-07" db="EMBL/GenBank/DDBJ databases">
        <title>Pervasive Adenine N6-methylation of Active Genes in Fungi.</title>
        <authorList>
            <consortium name="DOE Joint Genome Institute"/>
            <person name="Mondo S.J."/>
            <person name="Dannebaum R.O."/>
            <person name="Kuo R.C."/>
            <person name="Labutti K."/>
            <person name="Haridas S."/>
            <person name="Kuo A."/>
            <person name="Salamov A."/>
            <person name="Ahrendt S.R."/>
            <person name="Lipzen A."/>
            <person name="Sullivan W."/>
            <person name="Andreopoulos W.B."/>
            <person name="Clum A."/>
            <person name="Lindquist E."/>
            <person name="Daum C."/>
            <person name="Ramamoorthy G.K."/>
            <person name="Gryganskyi A."/>
            <person name="Culley D."/>
            <person name="Magnuson J.K."/>
            <person name="James T.Y."/>
            <person name="O'Malley M.A."/>
            <person name="Stajich J.E."/>
            <person name="Spatafora J.W."/>
            <person name="Visel A."/>
            <person name="Grigoriev I.V."/>
        </authorList>
    </citation>
    <scope>NUCLEOTIDE SEQUENCE [LARGE SCALE GENOMIC DNA]</scope>
    <source>
        <strain evidence="2 3">CBS 115471</strain>
    </source>
</reference>
<dbReference type="AlphaFoldDB" id="A0A1Y2A8H3"/>
<sequence length="204" mass="22068">MAPISRTEICKIAQDMRSRKGFGSECLPGRRSAMLAQWSSTVVLCKGYGTQVSERWKLSTGPLPSCPRSISPPRNSAQPNPTPATIVLLNQQGTKTSICIYLNHISPSRRHQDDTPPPGEKPILITKWPTTSSTSAANERLAITLPQPESSIASTVQTSYAPPEPPEPLLNIALDSDPSPPTFHASLRASLDLHDPSLNEARPS</sequence>
<name>A0A1Y2A8H3_9PLEO</name>
<protein>
    <submittedName>
        <fullName evidence="2">Uncharacterized protein</fullName>
    </submittedName>
</protein>